<reference evidence="4" key="2">
    <citation type="submission" date="2013-10" db="EMBL/GenBank/DDBJ databases">
        <authorList>
            <person name="Aslett M."/>
        </authorList>
    </citation>
    <scope>NUCLEOTIDE SEQUENCE [LARGE SCALE GENOMIC DNA]</scope>
    <source>
        <strain evidence="4">Houghton</strain>
    </source>
</reference>
<dbReference type="PANTHER" id="PTHR14095:SF0">
    <property type="entry name" value="MIP22305P"/>
    <property type="match status" value="1"/>
</dbReference>
<organism evidence="4 5">
    <name type="scientific">Eimeria acervulina</name>
    <name type="common">Coccidian parasite</name>
    <dbReference type="NCBI Taxonomy" id="5801"/>
    <lineage>
        <taxon>Eukaryota</taxon>
        <taxon>Sar</taxon>
        <taxon>Alveolata</taxon>
        <taxon>Apicomplexa</taxon>
        <taxon>Conoidasida</taxon>
        <taxon>Coccidia</taxon>
        <taxon>Eucoccidiorida</taxon>
        <taxon>Eimeriorina</taxon>
        <taxon>Eimeriidae</taxon>
        <taxon>Eimeria</taxon>
    </lineage>
</organism>
<dbReference type="OrthoDB" id="5586at2759"/>
<feature type="region of interest" description="Disordered" evidence="2">
    <location>
        <begin position="75"/>
        <end position="126"/>
    </location>
</feature>
<gene>
    <name evidence="4" type="ORF">EAH_00061940</name>
</gene>
<evidence type="ECO:0000313" key="4">
    <source>
        <dbReference type="EMBL" id="CDI77199.1"/>
    </source>
</evidence>
<dbReference type="Proteomes" id="UP000018050">
    <property type="component" value="Unassembled WGS sequence"/>
</dbReference>
<feature type="compositionally biased region" description="Low complexity" evidence="2">
    <location>
        <begin position="110"/>
        <end position="126"/>
    </location>
</feature>
<dbReference type="GO" id="GO:0000159">
    <property type="term" value="C:protein phosphatase type 2A complex"/>
    <property type="evidence" value="ECO:0007669"/>
    <property type="project" value="TreeGrafter"/>
</dbReference>
<feature type="compositionally biased region" description="Pro residues" evidence="2">
    <location>
        <begin position="185"/>
        <end position="196"/>
    </location>
</feature>
<dbReference type="PANTHER" id="PTHR14095">
    <property type="entry name" value="PHOSPHATASE 2A REGULATORY SUBUNIT-RELATED"/>
    <property type="match status" value="1"/>
</dbReference>
<dbReference type="Gene3D" id="1.10.238.220">
    <property type="match status" value="1"/>
</dbReference>
<dbReference type="GeneID" id="25274264"/>
<evidence type="ECO:0000256" key="2">
    <source>
        <dbReference type="SAM" id="MobiDB-lite"/>
    </source>
</evidence>
<feature type="domain" description="PP2A regulatory subunit B'' EF-hand" evidence="3">
    <location>
        <begin position="541"/>
        <end position="609"/>
    </location>
</feature>
<name>U6GF66_EIMAC</name>
<dbReference type="Pfam" id="PF17958">
    <property type="entry name" value="EF-hand_13"/>
    <property type="match status" value="1"/>
</dbReference>
<accession>U6GF66</accession>
<dbReference type="AlphaFoldDB" id="U6GF66"/>
<dbReference type="VEuPathDB" id="ToxoDB:EAH_00061940"/>
<dbReference type="GO" id="GO:0046872">
    <property type="term" value="F:metal ion binding"/>
    <property type="evidence" value="ECO:0007669"/>
    <property type="project" value="UniProtKB-KW"/>
</dbReference>
<feature type="compositionally biased region" description="Low complexity" evidence="2">
    <location>
        <begin position="78"/>
        <end position="95"/>
    </location>
</feature>
<feature type="region of interest" description="Disordered" evidence="2">
    <location>
        <begin position="179"/>
        <end position="201"/>
    </location>
</feature>
<keyword evidence="5" id="KW-1185">Reference proteome</keyword>
<protein>
    <submittedName>
        <fullName evidence="4">Protein phosphatase 2A, putative</fullName>
    </submittedName>
</protein>
<keyword evidence="1" id="KW-0479">Metal-binding</keyword>
<feature type="region of interest" description="Disordered" evidence="2">
    <location>
        <begin position="1"/>
        <end position="55"/>
    </location>
</feature>
<evidence type="ECO:0000313" key="5">
    <source>
        <dbReference type="Proteomes" id="UP000018050"/>
    </source>
</evidence>
<proteinExistence type="predicted"/>
<feature type="region of interest" description="Disordered" evidence="2">
    <location>
        <begin position="222"/>
        <end position="360"/>
    </location>
</feature>
<dbReference type="EMBL" id="HG670583">
    <property type="protein sequence ID" value="CDI77199.1"/>
    <property type="molecule type" value="Genomic_DNA"/>
</dbReference>
<sequence>MQPTAPHSGTGGPPSPRCISSSSSSSSSTTWGPVPSLALHTFSSTTPISSSPRHDLSSIDGGTLLLLLHQLHRRPERGPNAEGGPPGAPRGAPSSPDEEGASEGPSVRLSSSSNSNSNSSSSSSSSSRDMLLQLLADEIMPQFFAHTSIQNLLSLLQQHQHNPERLSQALEEEIYTWGRQEGPPLSTPGGPPPPKGPSGLVRGWRLSPRPLLGLIDGSPLRVVGQGAPQGPLESLLRGGPLEGPPRGLRINSDWSPSPSPRRPRGPCASKEGPPALPASSQLIDTPQDEFVTPVGAPEEVEEGPLEGGPQPSLNRGEAMGYPGLLRGPTEETDAAEGPPSLGLASDEGPLGDGSRRSVAETETNALEKALGGPQGAPTRGLDEANPVLASVRRAREERSLRAPLSLDEETEGSIAAAFDDEEGMGLEAFRDKVVGPLLGLGPFLAGPLFKRIDSDGSGVLTPEKLKSFWRGRLILKTRDPSLNGGVAMPPLPTYGGGPLAETLEVEEDQGAPLGASLGAPVLTRGSLINFMGALATRGPSIYPEDLKPWVLEVAHCAPDMAFLLDPQSEEYLEKYVDSVVARIMFYVDEDSKGWLSMRDLRRSPLVHVWCSLNPSVELSVIRKFFSYDHFYVLYCAFHELDEDDDFLLHRSDVCIIWDLGFGIWS</sequence>
<evidence type="ECO:0000256" key="1">
    <source>
        <dbReference type="ARBA" id="ARBA00022723"/>
    </source>
</evidence>
<evidence type="ECO:0000259" key="3">
    <source>
        <dbReference type="Pfam" id="PF17958"/>
    </source>
</evidence>
<dbReference type="InterPro" id="IPR041534">
    <property type="entry name" value="EF-hand_13"/>
</dbReference>
<dbReference type="RefSeq" id="XP_013252404.1">
    <property type="nucleotide sequence ID" value="XM_013396950.1"/>
</dbReference>
<dbReference type="OMA" id="PCASKEG"/>
<dbReference type="Gene3D" id="1.10.238.10">
    <property type="entry name" value="EF-hand"/>
    <property type="match status" value="1"/>
</dbReference>
<dbReference type="GO" id="GO:0019888">
    <property type="term" value="F:protein phosphatase regulator activity"/>
    <property type="evidence" value="ECO:0007669"/>
    <property type="project" value="TreeGrafter"/>
</dbReference>
<reference evidence="4" key="1">
    <citation type="submission" date="2013-10" db="EMBL/GenBank/DDBJ databases">
        <title>Genomic analysis of the causative agents of coccidiosis in chickens.</title>
        <authorList>
            <person name="Reid A.J."/>
            <person name="Blake D."/>
            <person name="Billington K."/>
            <person name="Browne H."/>
            <person name="Dunn M."/>
            <person name="Hung S."/>
            <person name="Kawahara F."/>
            <person name="Miranda-Saavedra D."/>
            <person name="Mourier T."/>
            <person name="Nagra H."/>
            <person name="Otto T.D."/>
            <person name="Rawlings N."/>
            <person name="Sanchez A."/>
            <person name="Sanders M."/>
            <person name="Subramaniam C."/>
            <person name="Tay Y."/>
            <person name="Dear P."/>
            <person name="Doerig C."/>
            <person name="Gruber A."/>
            <person name="Parkinson J."/>
            <person name="Shirley M."/>
            <person name="Wan K.L."/>
            <person name="Berriman M."/>
            <person name="Tomley F."/>
            <person name="Pain A."/>
        </authorList>
    </citation>
    <scope>NUCLEOTIDE SEQUENCE [LARGE SCALE GENOMIC DNA]</scope>
    <source>
        <strain evidence="4">Houghton</strain>
    </source>
</reference>
<feature type="compositionally biased region" description="Low complexity" evidence="2">
    <location>
        <begin position="230"/>
        <end position="249"/>
    </location>
</feature>